<dbReference type="Proteomes" id="UP000650524">
    <property type="component" value="Unassembled WGS sequence"/>
</dbReference>
<proteinExistence type="predicted"/>
<dbReference type="EMBL" id="JACNJD010000302">
    <property type="protein sequence ID" value="MBC8178684.1"/>
    <property type="molecule type" value="Genomic_DNA"/>
</dbReference>
<keyword evidence="1" id="KW-0004">4Fe-4S</keyword>
<dbReference type="PANTHER" id="PTHR43687:SF4">
    <property type="entry name" value="BLR5484 PROTEIN"/>
    <property type="match status" value="1"/>
</dbReference>
<evidence type="ECO:0000256" key="2">
    <source>
        <dbReference type="ARBA" id="ARBA00022723"/>
    </source>
</evidence>
<dbReference type="InterPro" id="IPR017896">
    <property type="entry name" value="4Fe4S_Fe-S-bd"/>
</dbReference>
<dbReference type="PANTHER" id="PTHR43687">
    <property type="entry name" value="ADENYLYLSULFATE REDUCTASE, BETA SUBUNIT"/>
    <property type="match status" value="1"/>
</dbReference>
<dbReference type="SUPFAM" id="SSF54862">
    <property type="entry name" value="4Fe-4S ferredoxins"/>
    <property type="match status" value="1"/>
</dbReference>
<dbReference type="Gene3D" id="3.30.70.20">
    <property type="match status" value="2"/>
</dbReference>
<keyword evidence="4" id="KW-0411">Iron-sulfur</keyword>
<evidence type="ECO:0000259" key="5">
    <source>
        <dbReference type="PROSITE" id="PS51379"/>
    </source>
</evidence>
<evidence type="ECO:0000256" key="3">
    <source>
        <dbReference type="ARBA" id="ARBA00023004"/>
    </source>
</evidence>
<evidence type="ECO:0000313" key="7">
    <source>
        <dbReference type="Proteomes" id="UP000650524"/>
    </source>
</evidence>
<dbReference type="NCBIfam" id="NF040864">
    <property type="entry name" value="HgcB_ferredoxin"/>
    <property type="match status" value="1"/>
</dbReference>
<sequence>MRRTIYLSDVVTLNLDQEKCVGCGICLVVCPHEVFGMNNGNAMIQDRDSCMECGACSRNCPSEAVTVQAGVGCAAAVINSALGRDASSCCCTIEPDSNAESGPVKPDLSKGTACC</sequence>
<comment type="caution">
    <text evidence="6">The sequence shown here is derived from an EMBL/GenBank/DDBJ whole genome shotgun (WGS) entry which is preliminary data.</text>
</comment>
<accession>A0A8J6N2L9</accession>
<dbReference type="InterPro" id="IPR050572">
    <property type="entry name" value="Fe-S_Ferredoxin"/>
</dbReference>
<reference evidence="6 7" key="1">
    <citation type="submission" date="2020-08" db="EMBL/GenBank/DDBJ databases">
        <title>Bridging the membrane lipid divide: bacteria of the FCB group superphylum have the potential to synthesize archaeal ether lipids.</title>
        <authorList>
            <person name="Villanueva L."/>
            <person name="Von Meijenfeldt F.A.B."/>
            <person name="Westbye A.B."/>
            <person name="Yadav S."/>
            <person name="Hopmans E.C."/>
            <person name="Dutilh B.E."/>
            <person name="Sinninghe Damste J.S."/>
        </authorList>
    </citation>
    <scope>NUCLEOTIDE SEQUENCE [LARGE SCALE GENOMIC DNA]</scope>
    <source>
        <strain evidence="6">NIOZ-UU27</strain>
    </source>
</reference>
<dbReference type="PROSITE" id="PS00198">
    <property type="entry name" value="4FE4S_FER_1"/>
    <property type="match status" value="2"/>
</dbReference>
<dbReference type="AlphaFoldDB" id="A0A8J6N2L9"/>
<dbReference type="GO" id="GO:0051539">
    <property type="term" value="F:4 iron, 4 sulfur cluster binding"/>
    <property type="evidence" value="ECO:0007669"/>
    <property type="project" value="UniProtKB-KW"/>
</dbReference>
<name>A0A8J6N2L9_9DELT</name>
<dbReference type="InterPro" id="IPR017900">
    <property type="entry name" value="4Fe4S_Fe_S_CS"/>
</dbReference>
<dbReference type="GO" id="GO:0046872">
    <property type="term" value="F:metal ion binding"/>
    <property type="evidence" value="ECO:0007669"/>
    <property type="project" value="UniProtKB-KW"/>
</dbReference>
<dbReference type="PROSITE" id="PS51379">
    <property type="entry name" value="4FE4S_FER_2"/>
    <property type="match status" value="2"/>
</dbReference>
<keyword evidence="3" id="KW-0408">Iron</keyword>
<feature type="domain" description="4Fe-4S ferredoxin-type" evidence="5">
    <location>
        <begin position="41"/>
        <end position="70"/>
    </location>
</feature>
<keyword evidence="2" id="KW-0479">Metal-binding</keyword>
<evidence type="ECO:0000256" key="4">
    <source>
        <dbReference type="ARBA" id="ARBA00023014"/>
    </source>
</evidence>
<evidence type="ECO:0000256" key="1">
    <source>
        <dbReference type="ARBA" id="ARBA00022485"/>
    </source>
</evidence>
<protein>
    <submittedName>
        <fullName evidence="6">4Fe-4S binding protein</fullName>
    </submittedName>
</protein>
<dbReference type="Pfam" id="PF13187">
    <property type="entry name" value="Fer4_9"/>
    <property type="match status" value="1"/>
</dbReference>
<feature type="domain" description="4Fe-4S ferredoxin-type" evidence="5">
    <location>
        <begin position="11"/>
        <end position="40"/>
    </location>
</feature>
<evidence type="ECO:0000313" key="6">
    <source>
        <dbReference type="EMBL" id="MBC8178684.1"/>
    </source>
</evidence>
<organism evidence="6 7">
    <name type="scientific">Candidatus Desulfacyla euxinica</name>
    <dbReference type="NCBI Taxonomy" id="2841693"/>
    <lineage>
        <taxon>Bacteria</taxon>
        <taxon>Deltaproteobacteria</taxon>
        <taxon>Candidatus Desulfacyla</taxon>
    </lineage>
</organism>
<gene>
    <name evidence="6" type="ORF">H8E19_14870</name>
</gene>